<evidence type="ECO:0000313" key="5">
    <source>
        <dbReference type="Proteomes" id="UP000177515"/>
    </source>
</evidence>
<name>A0ABM6FCQ3_9BURK</name>
<organism evidence="4 5">
    <name type="scientific">Cupriavidus malaysiensis</name>
    <dbReference type="NCBI Taxonomy" id="367825"/>
    <lineage>
        <taxon>Bacteria</taxon>
        <taxon>Pseudomonadati</taxon>
        <taxon>Pseudomonadota</taxon>
        <taxon>Betaproteobacteria</taxon>
        <taxon>Burkholderiales</taxon>
        <taxon>Burkholderiaceae</taxon>
        <taxon>Cupriavidus</taxon>
    </lineage>
</organism>
<dbReference type="NCBIfam" id="TIGR01891">
    <property type="entry name" value="amidohydrolases"/>
    <property type="match status" value="1"/>
</dbReference>
<dbReference type="InterPro" id="IPR002933">
    <property type="entry name" value="Peptidase_M20"/>
</dbReference>
<sequence length="449" mass="47741">MSHRRRAVQLACTALLTLCAASAGAQDSGAIDPMAARQAVDAQLSAIYPDLDALYKDIHAHPELGFQETRTAATLAREMRRLGFEVTEGLGKTGLVAIYRNGSGPTVMVRTELDALPMAEKTGLPYASQVVTDWNGKPTPVAHSCGHDIHMAAWVGTARTLVALKERWHGTLMFVAQPAEELVSGAESMLKAGLFTRFGKPDYAFALHTAPAPVGMIGFNSGAVTSNSDGLEVRFKGRGGHGSAPDKTIDPIMMGSRFVVDLQSVVSREKDPQEFGVVTVGAFQSGTVGNIIPDEAIVRGTIRSYKPEVREGLLAGVRRTARAVADMAGAPEPEVRIEAGGKAVNNDAQLVSRTEAVLRGAYGKNVMHVPPITASEDFSDFVNAGVPSMFFFVGVYDLQRYLDSRKPGAAPLPSNHSPYFAPVPEPSIKTGVGAMSLAVMNALTLPKTN</sequence>
<dbReference type="Proteomes" id="UP000177515">
    <property type="component" value="Chromosome 2"/>
</dbReference>
<feature type="signal peptide" evidence="2">
    <location>
        <begin position="1"/>
        <end position="25"/>
    </location>
</feature>
<keyword evidence="5" id="KW-1185">Reference proteome</keyword>
<keyword evidence="2" id="KW-0732">Signal</keyword>
<evidence type="ECO:0000256" key="1">
    <source>
        <dbReference type="ARBA" id="ARBA00022801"/>
    </source>
</evidence>
<dbReference type="SUPFAM" id="SSF55031">
    <property type="entry name" value="Bacterial exopeptidase dimerisation domain"/>
    <property type="match status" value="1"/>
</dbReference>
<dbReference type="SUPFAM" id="SSF53187">
    <property type="entry name" value="Zn-dependent exopeptidases"/>
    <property type="match status" value="1"/>
</dbReference>
<dbReference type="Gene3D" id="3.40.630.10">
    <property type="entry name" value="Zn peptidases"/>
    <property type="match status" value="1"/>
</dbReference>
<accession>A0ABM6FCQ3</accession>
<dbReference type="Pfam" id="PF07687">
    <property type="entry name" value="M20_dimer"/>
    <property type="match status" value="1"/>
</dbReference>
<dbReference type="Pfam" id="PF01546">
    <property type="entry name" value="Peptidase_M20"/>
    <property type="match status" value="1"/>
</dbReference>
<dbReference type="PIRSF" id="PIRSF005962">
    <property type="entry name" value="Pept_M20D_amidohydro"/>
    <property type="match status" value="1"/>
</dbReference>
<evidence type="ECO:0000313" key="4">
    <source>
        <dbReference type="EMBL" id="AOZ09543.1"/>
    </source>
</evidence>
<dbReference type="Gene3D" id="3.30.70.360">
    <property type="match status" value="1"/>
</dbReference>
<proteinExistence type="predicted"/>
<dbReference type="InterPro" id="IPR017439">
    <property type="entry name" value="Amidohydrolase"/>
</dbReference>
<reference evidence="4 5" key="1">
    <citation type="submission" date="2016-10" db="EMBL/GenBank/DDBJ databases">
        <title>Complete genome sequences of three Cupriavidus strains isolated from various Malaysian environments.</title>
        <authorList>
            <person name="Abdullah A.A.-A."/>
            <person name="Shafie N.A.H."/>
            <person name="Lau N.S."/>
        </authorList>
    </citation>
    <scope>NUCLEOTIDE SEQUENCE [LARGE SCALE GENOMIC DNA]</scope>
    <source>
        <strain evidence="4 5">USMAA1020</strain>
    </source>
</reference>
<feature type="chain" id="PRO_5046847094" evidence="2">
    <location>
        <begin position="26"/>
        <end position="449"/>
    </location>
</feature>
<dbReference type="EMBL" id="CP017755">
    <property type="protein sequence ID" value="AOZ09543.1"/>
    <property type="molecule type" value="Genomic_DNA"/>
</dbReference>
<dbReference type="InterPro" id="IPR036264">
    <property type="entry name" value="Bact_exopeptidase_dim_dom"/>
</dbReference>
<dbReference type="InterPro" id="IPR011650">
    <property type="entry name" value="Peptidase_M20_dimer"/>
</dbReference>
<evidence type="ECO:0000256" key="2">
    <source>
        <dbReference type="SAM" id="SignalP"/>
    </source>
</evidence>
<gene>
    <name evidence="4" type="ORF">BKK80_27770</name>
</gene>
<dbReference type="PANTHER" id="PTHR11014:SF63">
    <property type="entry name" value="METALLOPEPTIDASE, PUTATIVE (AFU_ORTHOLOGUE AFUA_6G09600)-RELATED"/>
    <property type="match status" value="1"/>
</dbReference>
<feature type="domain" description="Peptidase M20 dimerisation" evidence="3">
    <location>
        <begin position="227"/>
        <end position="322"/>
    </location>
</feature>
<protein>
    <submittedName>
        <fullName evidence="4">Peptidase M20</fullName>
    </submittedName>
</protein>
<evidence type="ECO:0000259" key="3">
    <source>
        <dbReference type="Pfam" id="PF07687"/>
    </source>
</evidence>
<dbReference type="PANTHER" id="PTHR11014">
    <property type="entry name" value="PEPTIDASE M20 FAMILY MEMBER"/>
    <property type="match status" value="1"/>
</dbReference>
<dbReference type="RefSeq" id="WP_071019916.1">
    <property type="nucleotide sequence ID" value="NZ_CP017755.1"/>
</dbReference>
<keyword evidence="1" id="KW-0378">Hydrolase</keyword>